<evidence type="ECO:0000313" key="9">
    <source>
        <dbReference type="EMBL" id="MFB9952205.1"/>
    </source>
</evidence>
<dbReference type="InterPro" id="IPR047748">
    <property type="entry name" value="AztA-like"/>
</dbReference>
<reference evidence="9 10" key="1">
    <citation type="submission" date="2024-09" db="EMBL/GenBank/DDBJ databases">
        <authorList>
            <person name="Sun Q."/>
            <person name="Mori K."/>
        </authorList>
    </citation>
    <scope>NUCLEOTIDE SEQUENCE [LARGE SCALE GENOMIC DNA]</scope>
    <source>
        <strain evidence="9 10">TBRC 4938</strain>
    </source>
</reference>
<evidence type="ECO:0000256" key="6">
    <source>
        <dbReference type="ARBA" id="ARBA00023065"/>
    </source>
</evidence>
<keyword evidence="10" id="KW-1185">Reference proteome</keyword>
<evidence type="ECO:0000256" key="3">
    <source>
        <dbReference type="ARBA" id="ARBA00022741"/>
    </source>
</evidence>
<dbReference type="InterPro" id="IPR017871">
    <property type="entry name" value="ABC_transporter-like_CS"/>
</dbReference>
<evidence type="ECO:0000256" key="1">
    <source>
        <dbReference type="ARBA" id="ARBA00005417"/>
    </source>
</evidence>
<dbReference type="PROSITE" id="PS00211">
    <property type="entry name" value="ABC_TRANSPORTER_1"/>
    <property type="match status" value="1"/>
</dbReference>
<dbReference type="InterPro" id="IPR003439">
    <property type="entry name" value="ABC_transporter-like_ATP-bd"/>
</dbReference>
<accession>A0ABV6ANL0</accession>
<dbReference type="Gene3D" id="3.40.50.300">
    <property type="entry name" value="P-loop containing nucleotide triphosphate hydrolases"/>
    <property type="match status" value="1"/>
</dbReference>
<gene>
    <name evidence="9" type="primary">aztA</name>
    <name evidence="9" type="ORF">ACFFP0_25460</name>
</gene>
<dbReference type="EMBL" id="JBHMAA010000032">
    <property type="protein sequence ID" value="MFB9952205.1"/>
    <property type="molecule type" value="Genomic_DNA"/>
</dbReference>
<name>A0ABV6ANL0_9HYPH</name>
<dbReference type="Pfam" id="PF00005">
    <property type="entry name" value="ABC_tran"/>
    <property type="match status" value="1"/>
</dbReference>
<dbReference type="InterPro" id="IPR027417">
    <property type="entry name" value="P-loop_NTPase"/>
</dbReference>
<dbReference type="InterPro" id="IPR003593">
    <property type="entry name" value="AAA+_ATPase"/>
</dbReference>
<keyword evidence="5" id="KW-0862">Zinc</keyword>
<keyword evidence="2" id="KW-0813">Transport</keyword>
<sequence>MTDTCLRFDDLTLGYHGHPAVHHLTGRILRGTLTAVIGANGSGKSTLMKGIAGILKPIGGNCFARCGRLAYLPQQSEIDRSFPARVIDLVSLGFWQKCGLLGRIGREDRAALAACLEAVGLAGFEKRPLDSLSGGQMQRALFARTMLQDADLILLDEPFNAIDSRTVDDLLRLIECWIGEGRTVLCVLHDHDLVRERFPQTLLLARELVALGPTSEVLEPENLLRARQFQEAWDEDAGWCDAGGNFSTDPRPADRNAPAARSLNKVGAHV</sequence>
<evidence type="ECO:0000256" key="2">
    <source>
        <dbReference type="ARBA" id="ARBA00022448"/>
    </source>
</evidence>
<proteinExistence type="inferred from homology"/>
<dbReference type="RefSeq" id="WP_377265020.1">
    <property type="nucleotide sequence ID" value="NZ_JBHMAA010000032.1"/>
</dbReference>
<comment type="caution">
    <text evidence="9">The sequence shown here is derived from an EMBL/GenBank/DDBJ whole genome shotgun (WGS) entry which is preliminary data.</text>
</comment>
<keyword evidence="5" id="KW-0864">Zinc transport</keyword>
<dbReference type="Proteomes" id="UP001589692">
    <property type="component" value="Unassembled WGS sequence"/>
</dbReference>
<evidence type="ECO:0000256" key="7">
    <source>
        <dbReference type="SAM" id="MobiDB-lite"/>
    </source>
</evidence>
<dbReference type="PANTHER" id="PTHR42734">
    <property type="entry name" value="METAL TRANSPORT SYSTEM ATP-BINDING PROTEIN TM_0124-RELATED"/>
    <property type="match status" value="1"/>
</dbReference>
<dbReference type="InterPro" id="IPR050153">
    <property type="entry name" value="Metal_Ion_Import_ABC"/>
</dbReference>
<organism evidence="9 10">
    <name type="scientific">Rhizobium puerariae</name>
    <dbReference type="NCBI Taxonomy" id="1585791"/>
    <lineage>
        <taxon>Bacteria</taxon>
        <taxon>Pseudomonadati</taxon>
        <taxon>Pseudomonadota</taxon>
        <taxon>Alphaproteobacteria</taxon>
        <taxon>Hyphomicrobiales</taxon>
        <taxon>Rhizobiaceae</taxon>
        <taxon>Rhizobium/Agrobacterium group</taxon>
        <taxon>Rhizobium</taxon>
    </lineage>
</organism>
<dbReference type="CDD" id="cd03235">
    <property type="entry name" value="ABC_Metallic_Cations"/>
    <property type="match status" value="1"/>
</dbReference>
<dbReference type="NCBIfam" id="NF040873">
    <property type="entry name" value="AztA"/>
    <property type="match status" value="1"/>
</dbReference>
<dbReference type="SUPFAM" id="SSF52540">
    <property type="entry name" value="P-loop containing nucleoside triphosphate hydrolases"/>
    <property type="match status" value="1"/>
</dbReference>
<keyword evidence="3" id="KW-0547">Nucleotide-binding</keyword>
<keyword evidence="4 9" id="KW-0067">ATP-binding</keyword>
<keyword evidence="6" id="KW-0406">Ion transport</keyword>
<comment type="similarity">
    <text evidence="1">Belongs to the ABC transporter superfamily.</text>
</comment>
<dbReference type="GO" id="GO:0005524">
    <property type="term" value="F:ATP binding"/>
    <property type="evidence" value="ECO:0007669"/>
    <property type="project" value="UniProtKB-KW"/>
</dbReference>
<evidence type="ECO:0000313" key="10">
    <source>
        <dbReference type="Proteomes" id="UP001589692"/>
    </source>
</evidence>
<dbReference type="SMART" id="SM00382">
    <property type="entry name" value="AAA"/>
    <property type="match status" value="1"/>
</dbReference>
<evidence type="ECO:0000256" key="4">
    <source>
        <dbReference type="ARBA" id="ARBA00022840"/>
    </source>
</evidence>
<evidence type="ECO:0000256" key="5">
    <source>
        <dbReference type="ARBA" id="ARBA00022906"/>
    </source>
</evidence>
<dbReference type="PANTHER" id="PTHR42734:SF5">
    <property type="entry name" value="IRON TRANSPORT SYSTEM ATP-BINDING PROTEIN HI_0361-RELATED"/>
    <property type="match status" value="1"/>
</dbReference>
<dbReference type="PROSITE" id="PS50893">
    <property type="entry name" value="ABC_TRANSPORTER_2"/>
    <property type="match status" value="1"/>
</dbReference>
<feature type="region of interest" description="Disordered" evidence="7">
    <location>
        <begin position="246"/>
        <end position="270"/>
    </location>
</feature>
<protein>
    <submittedName>
        <fullName evidence="9">Zinc ABC transporter ATP-binding protein AztA</fullName>
    </submittedName>
</protein>
<evidence type="ECO:0000259" key="8">
    <source>
        <dbReference type="PROSITE" id="PS50893"/>
    </source>
</evidence>
<feature type="domain" description="ABC transporter" evidence="8">
    <location>
        <begin position="6"/>
        <end position="231"/>
    </location>
</feature>